<dbReference type="SUPFAM" id="SSF103473">
    <property type="entry name" value="MFS general substrate transporter"/>
    <property type="match status" value="1"/>
</dbReference>
<dbReference type="InterPro" id="IPR001958">
    <property type="entry name" value="Tet-R_TetA/multi-R_MdtG-like"/>
</dbReference>
<evidence type="ECO:0000256" key="5">
    <source>
        <dbReference type="ARBA" id="ARBA00022989"/>
    </source>
</evidence>
<evidence type="ECO:0000256" key="4">
    <source>
        <dbReference type="ARBA" id="ARBA00022692"/>
    </source>
</evidence>
<feature type="transmembrane region" description="Helical" evidence="7">
    <location>
        <begin position="338"/>
        <end position="356"/>
    </location>
</feature>
<protein>
    <submittedName>
        <fullName evidence="9">MFS transporter</fullName>
    </submittedName>
</protein>
<reference evidence="10" key="1">
    <citation type="journal article" date="2019" name="Int. J. Syst. Evol. Microbiol.">
        <title>The Global Catalogue of Microorganisms (GCM) 10K type strain sequencing project: providing services to taxonomists for standard genome sequencing and annotation.</title>
        <authorList>
            <consortium name="The Broad Institute Genomics Platform"/>
            <consortium name="The Broad Institute Genome Sequencing Center for Infectious Disease"/>
            <person name="Wu L."/>
            <person name="Ma J."/>
        </authorList>
    </citation>
    <scope>NUCLEOTIDE SEQUENCE [LARGE SCALE GENOMIC DNA]</scope>
    <source>
        <strain evidence="10">CGMCC 1.12942</strain>
    </source>
</reference>
<dbReference type="CDD" id="cd17474">
    <property type="entry name" value="MFS_YfmO_like"/>
    <property type="match status" value="1"/>
</dbReference>
<accession>A0ABW2RKE5</accession>
<dbReference type="Gene3D" id="1.20.1720.10">
    <property type="entry name" value="Multidrug resistance protein D"/>
    <property type="match status" value="1"/>
</dbReference>
<gene>
    <name evidence="9" type="ORF">ACFQNG_10075</name>
</gene>
<feature type="domain" description="Major facilitator superfamily (MFS) profile" evidence="8">
    <location>
        <begin position="6"/>
        <end position="383"/>
    </location>
</feature>
<evidence type="ECO:0000256" key="1">
    <source>
        <dbReference type="ARBA" id="ARBA00004651"/>
    </source>
</evidence>
<feature type="transmembrane region" description="Helical" evidence="7">
    <location>
        <begin position="38"/>
        <end position="60"/>
    </location>
</feature>
<evidence type="ECO:0000259" key="8">
    <source>
        <dbReference type="PROSITE" id="PS50850"/>
    </source>
</evidence>
<dbReference type="InterPro" id="IPR050189">
    <property type="entry name" value="MFS_Efflux_Transporters"/>
</dbReference>
<dbReference type="PANTHER" id="PTHR43124">
    <property type="entry name" value="PURINE EFFLUX PUMP PBUE"/>
    <property type="match status" value="1"/>
</dbReference>
<evidence type="ECO:0000256" key="2">
    <source>
        <dbReference type="ARBA" id="ARBA00022448"/>
    </source>
</evidence>
<comment type="caution">
    <text evidence="9">The sequence shown here is derived from an EMBL/GenBank/DDBJ whole genome shotgun (WGS) entry which is preliminary data.</text>
</comment>
<dbReference type="InterPro" id="IPR020846">
    <property type="entry name" value="MFS_dom"/>
</dbReference>
<dbReference type="PANTHER" id="PTHR43124:SF3">
    <property type="entry name" value="CHLORAMPHENICOL EFFLUX PUMP RV0191"/>
    <property type="match status" value="1"/>
</dbReference>
<dbReference type="RefSeq" id="WP_379864802.1">
    <property type="nucleotide sequence ID" value="NZ_JBHTBW010000025.1"/>
</dbReference>
<dbReference type="InterPro" id="IPR011701">
    <property type="entry name" value="MFS"/>
</dbReference>
<dbReference type="Pfam" id="PF07690">
    <property type="entry name" value="MFS_1"/>
    <property type="match status" value="2"/>
</dbReference>
<evidence type="ECO:0000313" key="9">
    <source>
        <dbReference type="EMBL" id="MFC7441499.1"/>
    </source>
</evidence>
<feature type="transmembrane region" description="Helical" evidence="7">
    <location>
        <begin position="362"/>
        <end position="378"/>
    </location>
</feature>
<proteinExistence type="predicted"/>
<organism evidence="9 10">
    <name type="scientific">Laceyella putida</name>
    <dbReference type="NCBI Taxonomy" id="110101"/>
    <lineage>
        <taxon>Bacteria</taxon>
        <taxon>Bacillati</taxon>
        <taxon>Bacillota</taxon>
        <taxon>Bacilli</taxon>
        <taxon>Bacillales</taxon>
        <taxon>Thermoactinomycetaceae</taxon>
        <taxon>Laceyella</taxon>
    </lineage>
</organism>
<keyword evidence="6 7" id="KW-0472">Membrane</keyword>
<feature type="transmembrane region" description="Helical" evidence="7">
    <location>
        <begin position="274"/>
        <end position="292"/>
    </location>
</feature>
<keyword evidence="10" id="KW-1185">Reference proteome</keyword>
<dbReference type="InterPro" id="IPR036259">
    <property type="entry name" value="MFS_trans_sf"/>
</dbReference>
<evidence type="ECO:0000313" key="10">
    <source>
        <dbReference type="Proteomes" id="UP001596500"/>
    </source>
</evidence>
<dbReference type="PROSITE" id="PS50850">
    <property type="entry name" value="MFS"/>
    <property type="match status" value="1"/>
</dbReference>
<feature type="transmembrane region" description="Helical" evidence="7">
    <location>
        <begin position="159"/>
        <end position="180"/>
    </location>
</feature>
<keyword evidence="4 7" id="KW-0812">Transmembrane</keyword>
<keyword evidence="2" id="KW-0813">Transport</keyword>
<feature type="transmembrane region" description="Helical" evidence="7">
    <location>
        <begin position="245"/>
        <end position="262"/>
    </location>
</feature>
<comment type="subcellular location">
    <subcellularLocation>
        <location evidence="1">Cell membrane</location>
        <topology evidence="1">Multi-pass membrane protein</topology>
    </subcellularLocation>
</comment>
<evidence type="ECO:0000256" key="7">
    <source>
        <dbReference type="SAM" id="Phobius"/>
    </source>
</evidence>
<evidence type="ECO:0000256" key="3">
    <source>
        <dbReference type="ARBA" id="ARBA00022475"/>
    </source>
</evidence>
<feature type="transmembrane region" description="Helical" evidence="7">
    <location>
        <begin position="104"/>
        <end position="122"/>
    </location>
</feature>
<feature type="transmembrane region" description="Helical" evidence="7">
    <location>
        <begin position="72"/>
        <end position="98"/>
    </location>
</feature>
<feature type="transmembrane region" description="Helical" evidence="7">
    <location>
        <begin position="298"/>
        <end position="326"/>
    </location>
</feature>
<feature type="transmembrane region" description="Helical" evidence="7">
    <location>
        <begin position="201"/>
        <end position="225"/>
    </location>
</feature>
<evidence type="ECO:0000256" key="6">
    <source>
        <dbReference type="ARBA" id="ARBA00023136"/>
    </source>
</evidence>
<dbReference type="PRINTS" id="PR01035">
    <property type="entry name" value="TCRTETA"/>
</dbReference>
<feature type="transmembrane region" description="Helical" evidence="7">
    <location>
        <begin position="134"/>
        <end position="153"/>
    </location>
</feature>
<dbReference type="EMBL" id="JBHTBW010000025">
    <property type="protein sequence ID" value="MFC7441499.1"/>
    <property type="molecule type" value="Genomic_DNA"/>
</dbReference>
<name>A0ABW2RKE5_9BACL</name>
<sequence>MNPKLIVYLVSFAAFLGPFTQTIYTPILPEVQSHFHTSLFLVNLSISIFTVFLALMQIIYGPLTDLKGRKKVLLPGIVLYIIGSTGCAFAPSIGLFLLFRSIQAIGIAAGSVVATTVIGDLFEGKERGRAMGTFQMSVALGPVLGPIIGGFVGGKTGHIGVFLVLVATGVLIFLSNLCFLKETKPELLSNDRFQVRNMVGIVVHPIGSAVIMLGFVQYYTMYNFLVFLPDILTKSYGLTAEQKGMVFLPLTISLVIGSFLGGRLQERIEARKSLVLTSSLNVLAVLLFLFLANLSLVALALSLVLFGLFLGLSLPVQTTLLTIPFVKERATAIGAYNFFRYLGMAAGPMIGSFLYHLGGMRILFSFVALLFAGAVWFARRQLLHKPIAPSRSQP</sequence>
<keyword evidence="5 7" id="KW-1133">Transmembrane helix</keyword>
<dbReference type="Proteomes" id="UP001596500">
    <property type="component" value="Unassembled WGS sequence"/>
</dbReference>
<keyword evidence="3" id="KW-1003">Cell membrane</keyword>